<accession>A0ABT1WPT8</accession>
<evidence type="ECO:0000313" key="3">
    <source>
        <dbReference type="Proteomes" id="UP001059480"/>
    </source>
</evidence>
<keyword evidence="1" id="KW-0812">Transmembrane</keyword>
<reference evidence="2" key="1">
    <citation type="submission" date="2022-07" db="EMBL/GenBank/DDBJ databases">
        <authorList>
            <person name="Jung M.-Y."/>
            <person name="Lee M."/>
        </authorList>
    </citation>
    <scope>NUCLEOTIDE SEQUENCE</scope>
    <source>
        <strain evidence="2">S8</strain>
    </source>
</reference>
<evidence type="ECO:0000256" key="1">
    <source>
        <dbReference type="SAM" id="Phobius"/>
    </source>
</evidence>
<feature type="transmembrane region" description="Helical" evidence="1">
    <location>
        <begin position="12"/>
        <end position="32"/>
    </location>
</feature>
<comment type="caution">
    <text evidence="2">The sequence shown here is derived from an EMBL/GenBank/DDBJ whole genome shotgun (WGS) entry which is preliminary data.</text>
</comment>
<proteinExistence type="predicted"/>
<organism evidence="2 3">
    <name type="scientific">Granulicatella seriolae</name>
    <dbReference type="NCBI Taxonomy" id="2967226"/>
    <lineage>
        <taxon>Bacteria</taxon>
        <taxon>Bacillati</taxon>
        <taxon>Bacillota</taxon>
        <taxon>Bacilli</taxon>
        <taxon>Lactobacillales</taxon>
        <taxon>Carnobacteriaceae</taxon>
        <taxon>Granulicatella</taxon>
    </lineage>
</organism>
<keyword evidence="3" id="KW-1185">Reference proteome</keyword>
<sequence>MSFNVEHFWTAMYLMGFGMGGIFLVLFILYLASQALLKIFPAHKGK</sequence>
<gene>
    <name evidence="2" type="ORF">NPA36_07415</name>
</gene>
<dbReference type="RefSeq" id="WP_256945490.1">
    <property type="nucleotide sequence ID" value="NZ_JANHNZ010000007.1"/>
</dbReference>
<dbReference type="Proteomes" id="UP001059480">
    <property type="component" value="Unassembled WGS sequence"/>
</dbReference>
<reference evidence="2" key="3">
    <citation type="journal article" date="2023" name="Microbiol. Resour. Announc.">
        <title>Draft Genome Sequence of Granulicatella sp. Strain S8, Isolated from a Marine Fish, Seriola quinqueradiata.</title>
        <authorList>
            <person name="Lee M."/>
            <person name="Farooq A."/>
            <person name="Jeong J.B."/>
            <person name="Jung M.Y."/>
        </authorList>
    </citation>
    <scope>NUCLEOTIDE SEQUENCE</scope>
    <source>
        <strain evidence="2">S8</strain>
    </source>
</reference>
<keyword evidence="1" id="KW-1133">Transmembrane helix</keyword>
<evidence type="ECO:0000313" key="2">
    <source>
        <dbReference type="EMBL" id="MCQ9210377.1"/>
    </source>
</evidence>
<protein>
    <submittedName>
        <fullName evidence="2">OadG-related small transporter subunit</fullName>
    </submittedName>
</protein>
<dbReference type="EMBL" id="JANHNZ010000007">
    <property type="protein sequence ID" value="MCQ9210377.1"/>
    <property type="molecule type" value="Genomic_DNA"/>
</dbReference>
<keyword evidence="1" id="KW-0472">Membrane</keyword>
<name>A0ABT1WPT8_9LACT</name>
<dbReference type="NCBIfam" id="NF040909">
    <property type="entry name" value="OadG_rel_small"/>
    <property type="match status" value="1"/>
</dbReference>
<reference evidence="2" key="2">
    <citation type="journal article" date="2023" name="Curr. Microbiol.">
        <title>Granulicatella seriolae sp. nov., a Novel Facultative Anaerobe Isolated from Yellowtail Marine Fish.</title>
        <authorList>
            <person name="Lee M."/>
            <person name="Choi Y.J."/>
            <person name="Farooq A."/>
            <person name="Jeong J.B."/>
            <person name="Jung M.Y."/>
        </authorList>
    </citation>
    <scope>NUCLEOTIDE SEQUENCE</scope>
    <source>
        <strain evidence="2">S8</strain>
    </source>
</reference>